<organism evidence="1 2">
    <name type="scientific">Buteo japonicus</name>
    <dbReference type="NCBI Taxonomy" id="224669"/>
    <lineage>
        <taxon>Eukaryota</taxon>
        <taxon>Metazoa</taxon>
        <taxon>Chordata</taxon>
        <taxon>Craniata</taxon>
        <taxon>Vertebrata</taxon>
        <taxon>Euteleostomi</taxon>
        <taxon>Archelosauria</taxon>
        <taxon>Archosauria</taxon>
        <taxon>Dinosauria</taxon>
        <taxon>Saurischia</taxon>
        <taxon>Theropoda</taxon>
        <taxon>Coelurosauria</taxon>
        <taxon>Aves</taxon>
        <taxon>Neognathae</taxon>
        <taxon>Neoaves</taxon>
        <taxon>Telluraves</taxon>
        <taxon>Accipitrimorphae</taxon>
        <taxon>Accipitriformes</taxon>
        <taxon>Accipitridae</taxon>
        <taxon>Accipitrinae</taxon>
        <taxon>Buteo</taxon>
    </lineage>
</organism>
<evidence type="ECO:0000313" key="1">
    <source>
        <dbReference type="Ensembl" id="ENSBJAP00000016632.1"/>
    </source>
</evidence>
<dbReference type="Proteomes" id="UP000694555">
    <property type="component" value="Unplaced"/>
</dbReference>
<dbReference type="AlphaFoldDB" id="A0A8C0BHV5"/>
<keyword evidence="2" id="KW-1185">Reference proteome</keyword>
<reference evidence="1" key="1">
    <citation type="submission" date="2025-08" db="UniProtKB">
        <authorList>
            <consortium name="Ensembl"/>
        </authorList>
    </citation>
    <scope>IDENTIFICATION</scope>
</reference>
<proteinExistence type="predicted"/>
<dbReference type="Ensembl" id="ENSBJAT00000017086.1">
    <property type="protein sequence ID" value="ENSBJAP00000016632.1"/>
    <property type="gene ID" value="ENSBJAG00000010989.1"/>
</dbReference>
<reference evidence="1" key="2">
    <citation type="submission" date="2025-09" db="UniProtKB">
        <authorList>
            <consortium name="Ensembl"/>
        </authorList>
    </citation>
    <scope>IDENTIFICATION</scope>
</reference>
<name>A0A8C0BHV5_9AVES</name>
<evidence type="ECO:0000313" key="2">
    <source>
        <dbReference type="Proteomes" id="UP000694555"/>
    </source>
</evidence>
<accession>A0A8C0BHV5</accession>
<protein>
    <submittedName>
        <fullName evidence="1">Uncharacterized protein</fullName>
    </submittedName>
</protein>
<sequence>MMGPREDWKPVLTINSIIYGLQYLFLVSTAGVQTPVAPGDLGTPPGCTRWPWDTFWGHPVMLNNPKGAPSDLMTPRGGTLWSRHTTRWPMVATVVAPPNGLSHEDTWSLHGDTGWF</sequence>